<evidence type="ECO:0000256" key="9">
    <source>
        <dbReference type="SAM" id="Phobius"/>
    </source>
</evidence>
<evidence type="ECO:0000313" key="13">
    <source>
        <dbReference type="Proteomes" id="UP000677265"/>
    </source>
</evidence>
<accession>A0A942YCM4</accession>
<keyword evidence="3" id="KW-1003">Cell membrane</keyword>
<keyword evidence="4" id="KW-0997">Cell inner membrane</keyword>
<keyword evidence="13" id="KW-1185">Reference proteome</keyword>
<organism evidence="11">
    <name type="scientific">Neobacillus citreus</name>
    <dbReference type="NCBI Taxonomy" id="2833578"/>
    <lineage>
        <taxon>Bacteria</taxon>
        <taxon>Bacillati</taxon>
        <taxon>Bacillota</taxon>
        <taxon>Bacilli</taxon>
        <taxon>Bacillales</taxon>
        <taxon>Bacillaceae</taxon>
        <taxon>Neobacillus</taxon>
    </lineage>
</organism>
<dbReference type="InterPro" id="IPR055348">
    <property type="entry name" value="DctQ"/>
</dbReference>
<reference evidence="11" key="1">
    <citation type="submission" date="2021-05" db="EMBL/GenBank/DDBJ databases">
        <title>Novel Bacillus species.</title>
        <authorList>
            <person name="Liu G."/>
        </authorList>
    </citation>
    <scope>NUCLEOTIDE SEQUENCE</scope>
    <source>
        <strain evidence="11 13">FJAT-50051</strain>
    </source>
</reference>
<sequence length="185" mass="20616">MKKLFKWLDHIEEGLAGVLFIGGVVVSLYGVFTRYVLNAPESWITEIFEFLLTWSIFIGFGLALKDNRHIQVELLFDVLPKGLKRIVATISNLIGGGFSFYLAYSSIELITLSKEQGIKTIDVGIPIWISYLVLPIGMGLLGFYFFVKAYRAAKGDHRELIGEIEQLYESMQNGDGKSGEKGVGA</sequence>
<evidence type="ECO:0000256" key="1">
    <source>
        <dbReference type="ARBA" id="ARBA00004429"/>
    </source>
</evidence>
<dbReference type="GO" id="GO:0005886">
    <property type="term" value="C:plasma membrane"/>
    <property type="evidence" value="ECO:0007669"/>
    <property type="project" value="UniProtKB-SubCell"/>
</dbReference>
<comment type="similarity">
    <text evidence="8">Belongs to the TRAP transporter small permease family.</text>
</comment>
<dbReference type="PANTHER" id="PTHR35011">
    <property type="entry name" value="2,3-DIKETO-L-GULONATE TRAP TRANSPORTER SMALL PERMEASE PROTEIN YIAM"/>
    <property type="match status" value="1"/>
</dbReference>
<name>A0A942YCM4_9BACI</name>
<dbReference type="RefSeq" id="WP_213145530.1">
    <property type="nucleotide sequence ID" value="NZ_JAGYPE020000020.1"/>
</dbReference>
<feature type="transmembrane region" description="Helical" evidence="9">
    <location>
        <begin position="127"/>
        <end position="147"/>
    </location>
</feature>
<evidence type="ECO:0000256" key="8">
    <source>
        <dbReference type="ARBA" id="ARBA00038436"/>
    </source>
</evidence>
<comment type="caution">
    <text evidence="11">The sequence shown here is derived from an EMBL/GenBank/DDBJ whole genome shotgun (WGS) entry which is preliminary data.</text>
</comment>
<dbReference type="EMBL" id="JAGYPE020000020">
    <property type="protein sequence ID" value="MCH6266374.1"/>
    <property type="molecule type" value="Genomic_DNA"/>
</dbReference>
<dbReference type="Pfam" id="PF04290">
    <property type="entry name" value="DctQ"/>
    <property type="match status" value="1"/>
</dbReference>
<dbReference type="GO" id="GO:0015740">
    <property type="term" value="P:C4-dicarboxylate transport"/>
    <property type="evidence" value="ECO:0007669"/>
    <property type="project" value="TreeGrafter"/>
</dbReference>
<protein>
    <submittedName>
        <fullName evidence="11">TRAP transporter small permease</fullName>
    </submittedName>
</protein>
<dbReference type="EMBL" id="JAGYPE010000006">
    <property type="protein sequence ID" value="MBS4185693.1"/>
    <property type="molecule type" value="Genomic_DNA"/>
</dbReference>
<feature type="transmembrane region" description="Helical" evidence="9">
    <location>
        <begin position="85"/>
        <end position="107"/>
    </location>
</feature>
<evidence type="ECO:0000256" key="6">
    <source>
        <dbReference type="ARBA" id="ARBA00022989"/>
    </source>
</evidence>
<evidence type="ECO:0000256" key="4">
    <source>
        <dbReference type="ARBA" id="ARBA00022519"/>
    </source>
</evidence>
<evidence type="ECO:0000259" key="10">
    <source>
        <dbReference type="Pfam" id="PF04290"/>
    </source>
</evidence>
<keyword evidence="2" id="KW-0813">Transport</keyword>
<dbReference type="Proteomes" id="UP000677265">
    <property type="component" value="Unassembled WGS sequence"/>
</dbReference>
<dbReference type="GO" id="GO:0022857">
    <property type="term" value="F:transmembrane transporter activity"/>
    <property type="evidence" value="ECO:0007669"/>
    <property type="project" value="TreeGrafter"/>
</dbReference>
<keyword evidence="6 9" id="KW-1133">Transmembrane helix</keyword>
<gene>
    <name evidence="12" type="ORF">KHB02_012665</name>
    <name evidence="11" type="ORF">KHB02_30365</name>
</gene>
<dbReference type="InterPro" id="IPR007387">
    <property type="entry name" value="TRAP_DctQ"/>
</dbReference>
<evidence type="ECO:0000256" key="5">
    <source>
        <dbReference type="ARBA" id="ARBA00022692"/>
    </source>
</evidence>
<feature type="domain" description="Tripartite ATP-independent periplasmic transporters DctQ component" evidence="10">
    <location>
        <begin position="24"/>
        <end position="154"/>
    </location>
</feature>
<keyword evidence="5 9" id="KW-0812">Transmembrane</keyword>
<evidence type="ECO:0000256" key="2">
    <source>
        <dbReference type="ARBA" id="ARBA00022448"/>
    </source>
</evidence>
<evidence type="ECO:0000256" key="7">
    <source>
        <dbReference type="ARBA" id="ARBA00023136"/>
    </source>
</evidence>
<proteinExistence type="inferred from homology"/>
<feature type="transmembrane region" description="Helical" evidence="9">
    <location>
        <begin position="43"/>
        <end position="64"/>
    </location>
</feature>
<evidence type="ECO:0000313" key="12">
    <source>
        <dbReference type="EMBL" id="MCH6266374.1"/>
    </source>
</evidence>
<evidence type="ECO:0000313" key="11">
    <source>
        <dbReference type="EMBL" id="MBS4185693.1"/>
    </source>
</evidence>
<evidence type="ECO:0000256" key="3">
    <source>
        <dbReference type="ARBA" id="ARBA00022475"/>
    </source>
</evidence>
<keyword evidence="7 9" id="KW-0472">Membrane</keyword>
<dbReference type="PANTHER" id="PTHR35011:SF2">
    <property type="entry name" value="2,3-DIKETO-L-GULONATE TRAP TRANSPORTER SMALL PERMEASE PROTEIN YIAM"/>
    <property type="match status" value="1"/>
</dbReference>
<feature type="transmembrane region" description="Helical" evidence="9">
    <location>
        <begin position="15"/>
        <end position="37"/>
    </location>
</feature>
<comment type="subcellular location">
    <subcellularLocation>
        <location evidence="1">Cell inner membrane</location>
        <topology evidence="1">Multi-pass membrane protein</topology>
    </subcellularLocation>
</comment>
<dbReference type="AlphaFoldDB" id="A0A942YCM4"/>